<feature type="transmembrane region" description="Helical" evidence="6">
    <location>
        <begin position="39"/>
        <end position="57"/>
    </location>
</feature>
<evidence type="ECO:0000313" key="8">
    <source>
        <dbReference type="EMBL" id="OOF70679.1"/>
    </source>
</evidence>
<keyword evidence="5 6" id="KW-0472">Membrane</keyword>
<keyword evidence="3 6" id="KW-0812">Transmembrane</keyword>
<feature type="transmembrane region" description="Helical" evidence="6">
    <location>
        <begin position="102"/>
        <end position="119"/>
    </location>
</feature>
<dbReference type="InterPro" id="IPR000620">
    <property type="entry name" value="EamA_dom"/>
</dbReference>
<feature type="domain" description="EamA" evidence="7">
    <location>
        <begin position="157"/>
        <end position="294"/>
    </location>
</feature>
<dbReference type="Gene3D" id="1.10.3730.20">
    <property type="match status" value="1"/>
</dbReference>
<evidence type="ECO:0000256" key="2">
    <source>
        <dbReference type="ARBA" id="ARBA00007362"/>
    </source>
</evidence>
<dbReference type="EMBL" id="MLAA01000008">
    <property type="protein sequence ID" value="OOF70679.1"/>
    <property type="molecule type" value="Genomic_DNA"/>
</dbReference>
<evidence type="ECO:0000256" key="1">
    <source>
        <dbReference type="ARBA" id="ARBA00004141"/>
    </source>
</evidence>
<evidence type="ECO:0000256" key="6">
    <source>
        <dbReference type="SAM" id="Phobius"/>
    </source>
</evidence>
<protein>
    <submittedName>
        <fullName evidence="8">Transporter</fullName>
    </submittedName>
</protein>
<dbReference type="PANTHER" id="PTHR32322:SF2">
    <property type="entry name" value="EAMA DOMAIN-CONTAINING PROTEIN"/>
    <property type="match status" value="1"/>
</dbReference>
<evidence type="ECO:0000256" key="3">
    <source>
        <dbReference type="ARBA" id="ARBA00022692"/>
    </source>
</evidence>
<feature type="transmembrane region" description="Helical" evidence="6">
    <location>
        <begin position="187"/>
        <end position="203"/>
    </location>
</feature>
<sequence length="307" mass="34489">MRQQPMLGFIFALITAMAWGSLPIALKQVVVLMDAQTVVWYRFLTAGLVLFLGFAYKKKLPRISEFSRYYVWLVIIAIFGLSANFFLFSSSLNYIEPSVTQIFIHVSSFTMMICGIFLFKEQLGLHQKIGIGLLLIGLGMFFNDKIAVFFTFNEYSIGVILSIAAALIWVGYGIAQKLMLRRFSAQQILMMIYLGCAFVFTPMAEPTKIKYLTPLAWGCFVYCCLNTLIGYGAYAEALNRWDVAKVSVVVTLVPLFTILFSHIAHYLAPQYFASPELNTVSYLGALVIICSAILSAIGHKLFNIKIK</sequence>
<dbReference type="RefSeq" id="WP_077462616.1">
    <property type="nucleotide sequence ID" value="NZ_MLAA01000008.1"/>
</dbReference>
<keyword evidence="4 6" id="KW-1133">Transmembrane helix</keyword>
<evidence type="ECO:0000259" key="7">
    <source>
        <dbReference type="Pfam" id="PF00892"/>
    </source>
</evidence>
<keyword evidence="9" id="KW-1185">Reference proteome</keyword>
<feature type="transmembrane region" description="Helical" evidence="6">
    <location>
        <begin position="280"/>
        <end position="302"/>
    </location>
</feature>
<comment type="similarity">
    <text evidence="2">Belongs to the EamA transporter family.</text>
</comment>
<feature type="transmembrane region" description="Helical" evidence="6">
    <location>
        <begin position="215"/>
        <end position="234"/>
    </location>
</feature>
<dbReference type="PANTHER" id="PTHR32322">
    <property type="entry name" value="INNER MEMBRANE TRANSPORTER"/>
    <property type="match status" value="1"/>
</dbReference>
<comment type="subcellular location">
    <subcellularLocation>
        <location evidence="1">Membrane</location>
        <topology evidence="1">Multi-pass membrane protein</topology>
    </subcellularLocation>
</comment>
<dbReference type="Proteomes" id="UP000188820">
    <property type="component" value="Unassembled WGS sequence"/>
</dbReference>
<feature type="domain" description="EamA" evidence="7">
    <location>
        <begin position="7"/>
        <end position="141"/>
    </location>
</feature>
<dbReference type="InterPro" id="IPR050638">
    <property type="entry name" value="AA-Vitamin_Transporters"/>
</dbReference>
<proteinExistence type="inferred from homology"/>
<feature type="transmembrane region" description="Helical" evidence="6">
    <location>
        <begin position="156"/>
        <end position="175"/>
    </location>
</feature>
<gene>
    <name evidence="8" type="ORF">BKG89_02495</name>
</gene>
<reference evidence="8 9" key="1">
    <citation type="submission" date="2016-10" db="EMBL/GenBank/DDBJ databases">
        <title>Rodentibacter gen. nov. and new species.</title>
        <authorList>
            <person name="Christensen H."/>
        </authorList>
    </citation>
    <scope>NUCLEOTIDE SEQUENCE [LARGE SCALE GENOMIC DNA]</scope>
    <source>
        <strain evidence="8 9">1998236014</strain>
    </source>
</reference>
<feature type="transmembrane region" description="Helical" evidence="6">
    <location>
        <begin position="69"/>
        <end position="90"/>
    </location>
</feature>
<feature type="transmembrane region" description="Helical" evidence="6">
    <location>
        <begin position="246"/>
        <end position="268"/>
    </location>
</feature>
<dbReference type="InterPro" id="IPR037185">
    <property type="entry name" value="EmrE-like"/>
</dbReference>
<evidence type="ECO:0000256" key="5">
    <source>
        <dbReference type="ARBA" id="ARBA00023136"/>
    </source>
</evidence>
<name>A0ABX3KZL0_9PAST</name>
<dbReference type="Pfam" id="PF00892">
    <property type="entry name" value="EamA"/>
    <property type="match status" value="2"/>
</dbReference>
<evidence type="ECO:0000313" key="9">
    <source>
        <dbReference type="Proteomes" id="UP000188820"/>
    </source>
</evidence>
<accession>A0ABX3KZL0</accession>
<evidence type="ECO:0000256" key="4">
    <source>
        <dbReference type="ARBA" id="ARBA00022989"/>
    </source>
</evidence>
<dbReference type="SUPFAM" id="SSF103481">
    <property type="entry name" value="Multidrug resistance efflux transporter EmrE"/>
    <property type="match status" value="1"/>
</dbReference>
<comment type="caution">
    <text evidence="8">The sequence shown here is derived from an EMBL/GenBank/DDBJ whole genome shotgun (WGS) entry which is preliminary data.</text>
</comment>
<organism evidence="8 9">
    <name type="scientific">Rodentibacter caecimuris</name>
    <dbReference type="NCBI Taxonomy" id="1796644"/>
    <lineage>
        <taxon>Bacteria</taxon>
        <taxon>Pseudomonadati</taxon>
        <taxon>Pseudomonadota</taxon>
        <taxon>Gammaproteobacteria</taxon>
        <taxon>Pasteurellales</taxon>
        <taxon>Pasteurellaceae</taxon>
        <taxon>Rodentibacter</taxon>
    </lineage>
</organism>
<feature type="transmembrane region" description="Helical" evidence="6">
    <location>
        <begin position="131"/>
        <end position="150"/>
    </location>
</feature>